<dbReference type="GO" id="GO:0003677">
    <property type="term" value="F:DNA binding"/>
    <property type="evidence" value="ECO:0007669"/>
    <property type="project" value="UniProtKB-KW"/>
</dbReference>
<proteinExistence type="predicted"/>
<keyword evidence="3" id="KW-1185">Reference proteome</keyword>
<organism evidence="2 3">
    <name type="scientific">Aquimarina hainanensis</name>
    <dbReference type="NCBI Taxonomy" id="1578017"/>
    <lineage>
        <taxon>Bacteria</taxon>
        <taxon>Pseudomonadati</taxon>
        <taxon>Bacteroidota</taxon>
        <taxon>Flavobacteriia</taxon>
        <taxon>Flavobacteriales</taxon>
        <taxon>Flavobacteriaceae</taxon>
        <taxon>Aquimarina</taxon>
    </lineage>
</organism>
<dbReference type="EMBL" id="JBHULX010000048">
    <property type="protein sequence ID" value="MFD2593632.1"/>
    <property type="molecule type" value="Genomic_DNA"/>
</dbReference>
<feature type="domain" description="DNA topoisomerase type IA zn finger" evidence="1">
    <location>
        <begin position="3"/>
        <end position="30"/>
    </location>
</feature>
<dbReference type="Pfam" id="PF01396">
    <property type="entry name" value="Zn_ribbon_Top1"/>
    <property type="match status" value="1"/>
</dbReference>
<dbReference type="RefSeq" id="WP_378253888.1">
    <property type="nucleotide sequence ID" value="NZ_JBHSJV010000001.1"/>
</dbReference>
<dbReference type="SUPFAM" id="SSF57783">
    <property type="entry name" value="Zinc beta-ribbon"/>
    <property type="match status" value="1"/>
</dbReference>
<gene>
    <name evidence="2" type="ORF">ACFSTE_22530</name>
</gene>
<name>A0ABW5NDK0_9FLAO</name>
<accession>A0ABW5NDK0</accession>
<dbReference type="InterPro" id="IPR013498">
    <property type="entry name" value="Topo_IA_Znf"/>
</dbReference>
<evidence type="ECO:0000313" key="3">
    <source>
        <dbReference type="Proteomes" id="UP001597459"/>
    </source>
</evidence>
<reference evidence="3" key="1">
    <citation type="journal article" date="2019" name="Int. J. Syst. Evol. Microbiol.">
        <title>The Global Catalogue of Microorganisms (GCM) 10K type strain sequencing project: providing services to taxonomists for standard genome sequencing and annotation.</title>
        <authorList>
            <consortium name="The Broad Institute Genomics Platform"/>
            <consortium name="The Broad Institute Genome Sequencing Center for Infectious Disease"/>
            <person name="Wu L."/>
            <person name="Ma J."/>
        </authorList>
    </citation>
    <scope>NUCLEOTIDE SEQUENCE [LARGE SCALE GENOMIC DNA]</scope>
    <source>
        <strain evidence="3">KCTC 42423</strain>
    </source>
</reference>
<protein>
    <submittedName>
        <fullName evidence="2">Topoisomerase DNA-binding C4 zinc finger domain-containing protein</fullName>
    </submittedName>
</protein>
<keyword evidence="2" id="KW-0238">DNA-binding</keyword>
<evidence type="ECO:0000259" key="1">
    <source>
        <dbReference type="Pfam" id="PF01396"/>
    </source>
</evidence>
<dbReference type="Proteomes" id="UP001597459">
    <property type="component" value="Unassembled WGS sequence"/>
</dbReference>
<comment type="caution">
    <text evidence="2">The sequence shown here is derived from an EMBL/GenBank/DDBJ whole genome shotgun (WGS) entry which is preliminary data.</text>
</comment>
<sequence length="100" mass="11943">MNIKCNDCTGHYVLREGKYGEFGGCSNYPKRTSSLKLHDLIFRFFVEEDINLYKWSRKCYKCKKDAEVYSYYLYYQLEKLDECFNYSHGLGIGDLSWIDN</sequence>
<evidence type="ECO:0000313" key="2">
    <source>
        <dbReference type="EMBL" id="MFD2593632.1"/>
    </source>
</evidence>
<dbReference type="Gene3D" id="3.30.65.10">
    <property type="entry name" value="Bacterial Topoisomerase I, domain 1"/>
    <property type="match status" value="1"/>
</dbReference>